<comment type="subcellular location">
    <subcellularLocation>
        <location evidence="1">Membrane</location>
        <topology evidence="1">Multi-pass membrane protein</topology>
    </subcellularLocation>
</comment>
<feature type="region of interest" description="Disordered" evidence="7">
    <location>
        <begin position="1"/>
        <end position="37"/>
    </location>
</feature>
<dbReference type="GO" id="GO:0022857">
    <property type="term" value="F:transmembrane transporter activity"/>
    <property type="evidence" value="ECO:0007669"/>
    <property type="project" value="InterPro"/>
</dbReference>
<dbReference type="Proteomes" id="UP000664169">
    <property type="component" value="Unassembled WGS sequence"/>
</dbReference>
<dbReference type="PANTHER" id="PTHR23501">
    <property type="entry name" value="MAJOR FACILITATOR SUPERFAMILY"/>
    <property type="match status" value="1"/>
</dbReference>
<feature type="transmembrane region" description="Helical" evidence="8">
    <location>
        <begin position="341"/>
        <end position="361"/>
    </location>
</feature>
<feature type="transmembrane region" description="Helical" evidence="8">
    <location>
        <begin position="217"/>
        <end position="241"/>
    </location>
</feature>
<proteinExistence type="inferred from homology"/>
<dbReference type="Gene3D" id="1.20.1250.20">
    <property type="entry name" value="MFS general substrate transporter like domains"/>
    <property type="match status" value="2"/>
</dbReference>
<accession>A0A8H3EXF1</accession>
<evidence type="ECO:0000256" key="8">
    <source>
        <dbReference type="SAM" id="Phobius"/>
    </source>
</evidence>
<comment type="caution">
    <text evidence="9">The sequence shown here is derived from an EMBL/GenBank/DDBJ whole genome shotgun (WGS) entry which is preliminary data.</text>
</comment>
<dbReference type="Pfam" id="PF07690">
    <property type="entry name" value="MFS_1"/>
    <property type="match status" value="1"/>
</dbReference>
<name>A0A8H3EXF1_9LECA</name>
<feature type="transmembrane region" description="Helical" evidence="8">
    <location>
        <begin position="186"/>
        <end position="205"/>
    </location>
</feature>
<keyword evidence="10" id="KW-1185">Reference proteome</keyword>
<feature type="compositionally biased region" description="Basic and acidic residues" evidence="7">
    <location>
        <begin position="1"/>
        <end position="22"/>
    </location>
</feature>
<feature type="transmembrane region" description="Helical" evidence="8">
    <location>
        <begin position="408"/>
        <end position="427"/>
    </location>
</feature>
<keyword evidence="3" id="KW-0813">Transport</keyword>
<feature type="transmembrane region" description="Helical" evidence="8">
    <location>
        <begin position="60"/>
        <end position="77"/>
    </location>
</feature>
<evidence type="ECO:0000313" key="10">
    <source>
        <dbReference type="Proteomes" id="UP000664169"/>
    </source>
</evidence>
<feature type="transmembrane region" description="Helical" evidence="8">
    <location>
        <begin position="381"/>
        <end position="401"/>
    </location>
</feature>
<keyword evidence="4 8" id="KW-0812">Transmembrane</keyword>
<reference evidence="9" key="1">
    <citation type="submission" date="2021-03" db="EMBL/GenBank/DDBJ databases">
        <authorList>
            <person name="Tagirdzhanova G."/>
        </authorList>
    </citation>
    <scope>NUCLEOTIDE SEQUENCE</scope>
</reference>
<evidence type="ECO:0008006" key="11">
    <source>
        <dbReference type="Google" id="ProtNLM"/>
    </source>
</evidence>
<dbReference type="PANTHER" id="PTHR23501:SF3">
    <property type="entry name" value="MAJOR FACILITATOR SUPERFAMILY (MFS) PROFILE DOMAIN-CONTAINING PROTEIN"/>
    <property type="match status" value="1"/>
</dbReference>
<feature type="transmembrane region" description="Helical" evidence="8">
    <location>
        <begin position="547"/>
        <end position="566"/>
    </location>
</feature>
<evidence type="ECO:0000256" key="5">
    <source>
        <dbReference type="ARBA" id="ARBA00022989"/>
    </source>
</evidence>
<comment type="similarity">
    <text evidence="2">Belongs to the major facilitator superfamily.</text>
</comment>
<dbReference type="InterPro" id="IPR036259">
    <property type="entry name" value="MFS_trans_sf"/>
</dbReference>
<keyword evidence="6 8" id="KW-0472">Membrane</keyword>
<evidence type="ECO:0000256" key="3">
    <source>
        <dbReference type="ARBA" id="ARBA00022448"/>
    </source>
</evidence>
<evidence type="ECO:0000313" key="9">
    <source>
        <dbReference type="EMBL" id="CAF9913395.1"/>
    </source>
</evidence>
<feature type="transmembrane region" description="Helical" evidence="8">
    <location>
        <begin position="433"/>
        <end position="454"/>
    </location>
</feature>
<gene>
    <name evidence="9" type="ORF">GOMPHAMPRED_007888</name>
</gene>
<dbReference type="FunFam" id="1.20.1250.20:FF:000284">
    <property type="entry name" value="Siderophore iron transporter mirB"/>
    <property type="match status" value="1"/>
</dbReference>
<keyword evidence="5 8" id="KW-1133">Transmembrane helix</keyword>
<feature type="transmembrane region" description="Helical" evidence="8">
    <location>
        <begin position="298"/>
        <end position="321"/>
    </location>
</feature>
<evidence type="ECO:0000256" key="6">
    <source>
        <dbReference type="ARBA" id="ARBA00023136"/>
    </source>
</evidence>
<sequence length="582" mass="63346">MASRDPEKTTNDQSTLREDEKSVPTYDTASLDSDNLPDKDVQHGVQAAEAVTTIWGKKSLVLAYIMIWVILFINAFQQQLTGSLTQFAISDFLAAPLLPVTNILSSIIGGLTRLPVAKVLDIWGRAQGFALMVFCCTIGLIMMAACQNVQTYCAAQVFYWVGYDGILYVCNVFIADTSSLKNRALAFAFTTSPYIITTFVGGPAAQGFLYSAGGWRWGFGTFAIVVPLTSLPLIFMFLFYYRKAEQAGLILHTPSGRTMAESLKHYAIEFDLGGILILCAGLAIFLLPFSLYSTQSGGWQSALFISMVTIGGLLIIAFALYEKYLAPKTFLPFHLMTDRTVLGAFCLAAINFIAFYCWDAYLQPYLLVVHGLTVTQASYVSSIYTVGSSFWSLVVGLAITLSGRFKWIALYFGVPLQILGVGLMIYFRGDGFGIGYIVMCQIFIAFAGGTLVICEQIAAMAASKHENIATILAVESMFTNVGGAIGSTISAAIWTSTFPVALQKYLPADALPNLSLIYGSEITQLQYPLGSPTRDGIILAYNEGQKWMLTAGTVVCGFSIIAAGVWRDINVKEFKQTKGTVV</sequence>
<dbReference type="SUPFAM" id="SSF103473">
    <property type="entry name" value="MFS general substrate transporter"/>
    <property type="match status" value="1"/>
</dbReference>
<feature type="transmembrane region" description="Helical" evidence="8">
    <location>
        <begin position="128"/>
        <end position="145"/>
    </location>
</feature>
<dbReference type="AlphaFoldDB" id="A0A8H3EXF1"/>
<feature type="transmembrane region" description="Helical" evidence="8">
    <location>
        <begin position="97"/>
        <end position="116"/>
    </location>
</feature>
<dbReference type="EMBL" id="CAJPDQ010000008">
    <property type="protein sequence ID" value="CAF9913395.1"/>
    <property type="molecule type" value="Genomic_DNA"/>
</dbReference>
<protein>
    <recommendedName>
        <fullName evidence="11">Siderophore iron transporter</fullName>
    </recommendedName>
</protein>
<dbReference type="GO" id="GO:0005886">
    <property type="term" value="C:plasma membrane"/>
    <property type="evidence" value="ECO:0007669"/>
    <property type="project" value="TreeGrafter"/>
</dbReference>
<evidence type="ECO:0000256" key="1">
    <source>
        <dbReference type="ARBA" id="ARBA00004141"/>
    </source>
</evidence>
<organism evidence="9 10">
    <name type="scientific">Gomphillus americanus</name>
    <dbReference type="NCBI Taxonomy" id="1940652"/>
    <lineage>
        <taxon>Eukaryota</taxon>
        <taxon>Fungi</taxon>
        <taxon>Dikarya</taxon>
        <taxon>Ascomycota</taxon>
        <taxon>Pezizomycotina</taxon>
        <taxon>Lecanoromycetes</taxon>
        <taxon>OSLEUM clade</taxon>
        <taxon>Ostropomycetidae</taxon>
        <taxon>Ostropales</taxon>
        <taxon>Graphidaceae</taxon>
        <taxon>Gomphilloideae</taxon>
        <taxon>Gomphillus</taxon>
    </lineage>
</organism>
<feature type="transmembrane region" description="Helical" evidence="8">
    <location>
        <begin position="272"/>
        <end position="292"/>
    </location>
</feature>
<evidence type="ECO:0000256" key="2">
    <source>
        <dbReference type="ARBA" id="ARBA00008335"/>
    </source>
</evidence>
<dbReference type="InterPro" id="IPR011701">
    <property type="entry name" value="MFS"/>
</dbReference>
<dbReference type="OrthoDB" id="4078873at2759"/>
<evidence type="ECO:0000256" key="7">
    <source>
        <dbReference type="SAM" id="MobiDB-lite"/>
    </source>
</evidence>
<feature type="transmembrane region" description="Helical" evidence="8">
    <location>
        <begin position="157"/>
        <end position="174"/>
    </location>
</feature>
<evidence type="ECO:0000256" key="4">
    <source>
        <dbReference type="ARBA" id="ARBA00022692"/>
    </source>
</evidence>